<name>A0ABD4THK0_9EURY</name>
<sequence length="64" mass="7251">MAYDEILKGDNKECSGIRAEHLLPRIDSECLKKEIYDLSLSCYNKGIDSAQSDRVRADRSGYPL</sequence>
<dbReference type="EMBL" id="VOTZ01000001">
    <property type="protein sequence ID" value="MCQ1537413.1"/>
    <property type="molecule type" value="Genomic_DNA"/>
</dbReference>
<dbReference type="AlphaFoldDB" id="A0ABD4THK0"/>
<evidence type="ECO:0000313" key="2">
    <source>
        <dbReference type="Proteomes" id="UP001524383"/>
    </source>
</evidence>
<dbReference type="Proteomes" id="UP001524383">
    <property type="component" value="Unassembled WGS sequence"/>
</dbReference>
<comment type="caution">
    <text evidence="1">The sequence shown here is derived from an EMBL/GenBank/DDBJ whole genome shotgun (WGS) entry which is preliminary data.</text>
</comment>
<dbReference type="RefSeq" id="WP_255331316.1">
    <property type="nucleotide sequence ID" value="NZ_VOTZ01000001.1"/>
</dbReference>
<protein>
    <submittedName>
        <fullName evidence="1">Uncharacterized protein</fullName>
    </submittedName>
</protein>
<reference evidence="1 2" key="1">
    <citation type="submission" date="2019-08" db="EMBL/GenBank/DDBJ databases">
        <authorList>
            <person name="Chen S.-C."/>
            <person name="Lai M.-C."/>
            <person name="You Y.-T."/>
        </authorList>
    </citation>
    <scope>NUCLEOTIDE SEQUENCE [LARGE SCALE GENOMIC DNA]</scope>
    <source>
        <strain evidence="1 2">P2F9704a</strain>
    </source>
</reference>
<organism evidence="1 2">
    <name type="scientific">Methanocalculus taiwanensis</name>
    <dbReference type="NCBI Taxonomy" id="106207"/>
    <lineage>
        <taxon>Archaea</taxon>
        <taxon>Methanobacteriati</taxon>
        <taxon>Methanobacteriota</taxon>
        <taxon>Stenosarchaea group</taxon>
        <taxon>Methanomicrobia</taxon>
        <taxon>Methanomicrobiales</taxon>
        <taxon>Methanocalculaceae</taxon>
        <taxon>Methanocalculus</taxon>
    </lineage>
</organism>
<keyword evidence="2" id="KW-1185">Reference proteome</keyword>
<proteinExistence type="predicted"/>
<accession>A0ABD4THK0</accession>
<evidence type="ECO:0000313" key="1">
    <source>
        <dbReference type="EMBL" id="MCQ1537413.1"/>
    </source>
</evidence>
<gene>
    <name evidence="1" type="ORF">FTO68_00105</name>
</gene>